<dbReference type="InterPro" id="IPR050275">
    <property type="entry name" value="PGM_Phosphatase"/>
</dbReference>
<dbReference type="PANTHER" id="PTHR48100:SF59">
    <property type="entry name" value="ADENOSYLCOBALAMIN_ALPHA-RIBAZOLE PHOSPHATASE"/>
    <property type="match status" value="1"/>
</dbReference>
<reference evidence="1 2" key="1">
    <citation type="journal article" date="2022" name="Int. J. Syst. Evol. Microbiol.">
        <title>Neobacillus kokaensis sp. nov., isolated from soil.</title>
        <authorList>
            <person name="Yuki K."/>
            <person name="Matsubara H."/>
            <person name="Yamaguchi S."/>
        </authorList>
    </citation>
    <scope>NUCLEOTIDE SEQUENCE [LARGE SCALE GENOMIC DNA]</scope>
    <source>
        <strain evidence="1 2">LOB 377</strain>
    </source>
</reference>
<dbReference type="Gene3D" id="3.40.50.1240">
    <property type="entry name" value="Phosphoglycerate mutase-like"/>
    <property type="match status" value="1"/>
</dbReference>
<sequence>MDDCVVIALFRHGVTEANKRRAYLGWSDSPLCPEAKSLSPKKDYGAYFSSDLARCAETAQFMFPNTSPVYLQEFREMSFGEWEGKTYEDLKDHKLYRHWLSEPFRYNPPNGESFQEFTSRVDAGWKTLTTAIFSKNIHRCAVITHGGVIRYLLTAYAQEVKDFWDWNIPHDAGVELTFSREGLRRGERCILLQEVPLTAKELG</sequence>
<dbReference type="Pfam" id="PF00300">
    <property type="entry name" value="His_Phos_1"/>
    <property type="match status" value="1"/>
</dbReference>
<name>A0ABQ3MVZ1_9BACI</name>
<dbReference type="InterPro" id="IPR029033">
    <property type="entry name" value="His_PPase_superfam"/>
</dbReference>
<keyword evidence="2" id="KW-1185">Reference proteome</keyword>
<accession>A0ABQ3MVZ1</accession>
<proteinExistence type="predicted"/>
<dbReference type="PANTHER" id="PTHR48100">
    <property type="entry name" value="BROAD-SPECIFICITY PHOSPHATASE YOR283W-RELATED"/>
    <property type="match status" value="1"/>
</dbReference>
<dbReference type="Proteomes" id="UP000637074">
    <property type="component" value="Unassembled WGS sequence"/>
</dbReference>
<dbReference type="RefSeq" id="WP_191269123.1">
    <property type="nucleotide sequence ID" value="NZ_BNDS01000001.1"/>
</dbReference>
<evidence type="ECO:0000313" key="1">
    <source>
        <dbReference type="EMBL" id="GHH96833.1"/>
    </source>
</evidence>
<evidence type="ECO:0000313" key="2">
    <source>
        <dbReference type="Proteomes" id="UP000637074"/>
    </source>
</evidence>
<comment type="caution">
    <text evidence="1">The sequence shown here is derived from an EMBL/GenBank/DDBJ whole genome shotgun (WGS) entry which is preliminary data.</text>
</comment>
<gene>
    <name evidence="1" type="ORF">AM1BK_03760</name>
</gene>
<dbReference type="SMART" id="SM00855">
    <property type="entry name" value="PGAM"/>
    <property type="match status" value="1"/>
</dbReference>
<dbReference type="SUPFAM" id="SSF53254">
    <property type="entry name" value="Phosphoglycerate mutase-like"/>
    <property type="match status" value="1"/>
</dbReference>
<dbReference type="EMBL" id="BNDS01000001">
    <property type="protein sequence ID" value="GHH96833.1"/>
    <property type="molecule type" value="Genomic_DNA"/>
</dbReference>
<organism evidence="1 2">
    <name type="scientific">Neobacillus kokaensis</name>
    <dbReference type="NCBI Taxonomy" id="2759023"/>
    <lineage>
        <taxon>Bacteria</taxon>
        <taxon>Bacillati</taxon>
        <taxon>Bacillota</taxon>
        <taxon>Bacilli</taxon>
        <taxon>Bacillales</taxon>
        <taxon>Bacillaceae</taxon>
        <taxon>Neobacillus</taxon>
    </lineage>
</organism>
<dbReference type="InterPro" id="IPR013078">
    <property type="entry name" value="His_Pase_superF_clade-1"/>
</dbReference>
<protein>
    <submittedName>
        <fullName evidence="1">Histidine phosphatase</fullName>
    </submittedName>
</protein>
<dbReference type="CDD" id="cd07067">
    <property type="entry name" value="HP_PGM_like"/>
    <property type="match status" value="1"/>
</dbReference>